<reference evidence="2" key="1">
    <citation type="submission" date="2020-07" db="EMBL/GenBank/DDBJ databases">
        <authorList>
            <person name="Lin J."/>
        </authorList>
    </citation>
    <scope>NUCLEOTIDE SEQUENCE</scope>
</reference>
<accession>A0A6V7Q7I4</accession>
<proteinExistence type="predicted"/>
<gene>
    <name evidence="2" type="ORF">CB5_LOCUS22088</name>
</gene>
<protein>
    <submittedName>
        <fullName evidence="2">Uncharacterized protein</fullName>
    </submittedName>
</protein>
<name>A0A6V7Q7I4_ANACO</name>
<evidence type="ECO:0000313" key="2">
    <source>
        <dbReference type="EMBL" id="CAD1838877.1"/>
    </source>
</evidence>
<dbReference type="AlphaFoldDB" id="A0A6V7Q7I4"/>
<evidence type="ECO:0000256" key="1">
    <source>
        <dbReference type="SAM" id="MobiDB-lite"/>
    </source>
</evidence>
<organism evidence="2">
    <name type="scientific">Ananas comosus var. bracteatus</name>
    <name type="common">red pineapple</name>
    <dbReference type="NCBI Taxonomy" id="296719"/>
    <lineage>
        <taxon>Eukaryota</taxon>
        <taxon>Viridiplantae</taxon>
        <taxon>Streptophyta</taxon>
        <taxon>Embryophyta</taxon>
        <taxon>Tracheophyta</taxon>
        <taxon>Spermatophyta</taxon>
        <taxon>Magnoliopsida</taxon>
        <taxon>Liliopsida</taxon>
        <taxon>Poales</taxon>
        <taxon>Bromeliaceae</taxon>
        <taxon>Bromelioideae</taxon>
        <taxon>Ananas</taxon>
    </lineage>
</organism>
<feature type="region of interest" description="Disordered" evidence="1">
    <location>
        <begin position="104"/>
        <end position="132"/>
    </location>
</feature>
<dbReference type="EMBL" id="LR862133">
    <property type="protein sequence ID" value="CAD1838877.1"/>
    <property type="molecule type" value="Genomic_DNA"/>
</dbReference>
<sequence>MSVDSCVDFRPDDAGGSIREQRMWRCLSILSSSGTALSRFRELLSLSPDSCATYFALIHKMRYNCMCNSECFTSLYIFAAFDKCNMIKISSVLQKCSDVDFKNAQKAPKNQGPERSRQVQPTHRRKGPELQVSVSKTRSTYDRMRMILTLIYAPTVYNDRQPRSSSRYVAVSYCQNVLQRVEDYSAVSATYNRLTIECRFGEVGWIWDRTKFDPRYVSSLDIQWNDISKALENLHPAKGKLEIGLLNFNFTEFGH</sequence>